<dbReference type="GO" id="GO:0005960">
    <property type="term" value="C:glycine cleavage complex"/>
    <property type="evidence" value="ECO:0007669"/>
    <property type="project" value="TreeGrafter"/>
</dbReference>
<keyword evidence="2" id="KW-0663">Pyridoxal phosphate</keyword>
<dbReference type="GO" id="GO:0019464">
    <property type="term" value="P:glycine decarboxylation via glycine cleavage system"/>
    <property type="evidence" value="ECO:0007669"/>
    <property type="project" value="TreeGrafter"/>
</dbReference>
<dbReference type="PROSITE" id="PS50059">
    <property type="entry name" value="FKBP_PPIASE"/>
    <property type="match status" value="1"/>
</dbReference>
<comment type="caution">
    <text evidence="8">The sequence shown here is derived from an EMBL/GenBank/DDBJ whole genome shotgun (WGS) entry which is preliminary data.</text>
</comment>
<evidence type="ECO:0000256" key="6">
    <source>
        <dbReference type="PROSITE-ProRule" id="PRU00339"/>
    </source>
</evidence>
<dbReference type="SUPFAM" id="SSF48452">
    <property type="entry name" value="TPR-like"/>
    <property type="match status" value="1"/>
</dbReference>
<gene>
    <name evidence="8" type="ORF">QBZ16_004883</name>
</gene>
<proteinExistence type="predicted"/>
<dbReference type="InterPro" id="IPR015422">
    <property type="entry name" value="PyrdxlP-dep_Trfase_small"/>
</dbReference>
<keyword evidence="5" id="KW-0413">Isomerase</keyword>
<dbReference type="FunFam" id="3.40.640.10:FF:000224">
    <property type="entry name" value="Probable glycine dehydrogenase (decarboxylating) subunit 2"/>
    <property type="match status" value="1"/>
</dbReference>
<evidence type="ECO:0000256" key="3">
    <source>
        <dbReference type="ARBA" id="ARBA00023002"/>
    </source>
</evidence>
<evidence type="ECO:0000259" key="7">
    <source>
        <dbReference type="PROSITE" id="PS50059"/>
    </source>
</evidence>
<dbReference type="InterPro" id="IPR049315">
    <property type="entry name" value="GDC-P_N"/>
</dbReference>
<dbReference type="FunFam" id="3.40.640.10:FF:000005">
    <property type="entry name" value="Glycine dehydrogenase (decarboxylating), mitochondrial"/>
    <property type="match status" value="1"/>
</dbReference>
<keyword evidence="3" id="KW-0560">Oxidoreductase</keyword>
<dbReference type="Pfam" id="PF00254">
    <property type="entry name" value="FKBP_C"/>
    <property type="match status" value="1"/>
</dbReference>
<dbReference type="GO" id="GO:0030170">
    <property type="term" value="F:pyridoxal phosphate binding"/>
    <property type="evidence" value="ECO:0007669"/>
    <property type="project" value="TreeGrafter"/>
</dbReference>
<evidence type="ECO:0000256" key="5">
    <source>
        <dbReference type="PROSITE-ProRule" id="PRU00277"/>
    </source>
</evidence>
<keyword evidence="5" id="KW-0697">Rotamase</keyword>
<dbReference type="GO" id="GO:0004375">
    <property type="term" value="F:glycine dehydrogenase (decarboxylating) activity"/>
    <property type="evidence" value="ECO:0007669"/>
    <property type="project" value="UniProtKB-EC"/>
</dbReference>
<protein>
    <recommendedName>
        <fullName evidence="5">peptidylprolyl isomerase</fullName>
        <ecNumber evidence="5">5.2.1.8</ecNumber>
    </recommendedName>
</protein>
<dbReference type="Pfam" id="PF21478">
    <property type="entry name" value="GcvP2_C"/>
    <property type="match status" value="1"/>
</dbReference>
<reference evidence="8" key="1">
    <citation type="submission" date="2021-01" db="EMBL/GenBank/DDBJ databases">
        <authorList>
            <person name="Eckstrom K.M.E."/>
        </authorList>
    </citation>
    <scope>NUCLEOTIDE SEQUENCE</scope>
    <source>
        <strain evidence="8">UVCC 0001</strain>
    </source>
</reference>
<dbReference type="PANTHER" id="PTHR11773:SF1">
    <property type="entry name" value="GLYCINE DEHYDROGENASE (DECARBOXYLATING), MITOCHONDRIAL"/>
    <property type="match status" value="1"/>
</dbReference>
<dbReference type="EMBL" id="JASFZW010000007">
    <property type="protein sequence ID" value="KAK2077249.1"/>
    <property type="molecule type" value="Genomic_DNA"/>
</dbReference>
<dbReference type="InterPro" id="IPR046357">
    <property type="entry name" value="PPIase_dom_sf"/>
</dbReference>
<organism evidence="8 9">
    <name type="scientific">Prototheca wickerhamii</name>
    <dbReference type="NCBI Taxonomy" id="3111"/>
    <lineage>
        <taxon>Eukaryota</taxon>
        <taxon>Viridiplantae</taxon>
        <taxon>Chlorophyta</taxon>
        <taxon>core chlorophytes</taxon>
        <taxon>Trebouxiophyceae</taxon>
        <taxon>Chlorellales</taxon>
        <taxon>Chlorellaceae</taxon>
        <taxon>Prototheca</taxon>
    </lineage>
</organism>
<dbReference type="Gene3D" id="3.10.50.40">
    <property type="match status" value="1"/>
</dbReference>
<evidence type="ECO:0000313" key="8">
    <source>
        <dbReference type="EMBL" id="KAK2077249.1"/>
    </source>
</evidence>
<feature type="domain" description="PPIase FKBP-type" evidence="7">
    <location>
        <begin position="1"/>
        <end position="44"/>
    </location>
</feature>
<dbReference type="GO" id="GO:0005739">
    <property type="term" value="C:mitochondrion"/>
    <property type="evidence" value="ECO:0007669"/>
    <property type="project" value="TreeGrafter"/>
</dbReference>
<dbReference type="GO" id="GO:0048046">
    <property type="term" value="C:apoplast"/>
    <property type="evidence" value="ECO:0007669"/>
    <property type="project" value="TreeGrafter"/>
</dbReference>
<dbReference type="EC" id="5.2.1.8" evidence="5"/>
<dbReference type="InterPro" id="IPR011990">
    <property type="entry name" value="TPR-like_helical_dom_sf"/>
</dbReference>
<comment type="catalytic activity">
    <reaction evidence="4">
        <text>N(6)-[(R)-lipoyl]-L-lysyl-[glycine-cleavage complex H protein] + glycine + H(+) = N(6)-[(R)-S(8)-aminomethyldihydrolipoyl]-L-lysyl-[glycine-cleavage complex H protein] + CO2</text>
        <dbReference type="Rhea" id="RHEA:24304"/>
        <dbReference type="Rhea" id="RHEA-COMP:10494"/>
        <dbReference type="Rhea" id="RHEA-COMP:10495"/>
        <dbReference type="ChEBI" id="CHEBI:15378"/>
        <dbReference type="ChEBI" id="CHEBI:16526"/>
        <dbReference type="ChEBI" id="CHEBI:57305"/>
        <dbReference type="ChEBI" id="CHEBI:83099"/>
        <dbReference type="ChEBI" id="CHEBI:83143"/>
        <dbReference type="EC" id="1.4.4.2"/>
    </reaction>
</comment>
<dbReference type="SMART" id="SM00028">
    <property type="entry name" value="TPR"/>
    <property type="match status" value="2"/>
</dbReference>
<accession>A0AAD9MGM9</accession>
<dbReference type="PROSITE" id="PS50005">
    <property type="entry name" value="TPR"/>
    <property type="match status" value="1"/>
</dbReference>
<dbReference type="Gene3D" id="3.40.640.10">
    <property type="entry name" value="Type I PLP-dependent aspartate aminotransferase-like (Major domain)"/>
    <property type="match status" value="2"/>
</dbReference>
<dbReference type="GO" id="GO:0003755">
    <property type="term" value="F:peptidyl-prolyl cis-trans isomerase activity"/>
    <property type="evidence" value="ECO:0007669"/>
    <property type="project" value="UniProtKB-KW"/>
</dbReference>
<dbReference type="InterPro" id="IPR015421">
    <property type="entry name" value="PyrdxlP-dep_Trfase_major"/>
</dbReference>
<evidence type="ECO:0000256" key="2">
    <source>
        <dbReference type="ARBA" id="ARBA00022898"/>
    </source>
</evidence>
<comment type="cofactor">
    <cofactor evidence="1">
        <name>pyridoxal 5'-phosphate</name>
        <dbReference type="ChEBI" id="CHEBI:597326"/>
    </cofactor>
</comment>
<dbReference type="InterPro" id="IPR020581">
    <property type="entry name" value="GDC_P"/>
</dbReference>
<dbReference type="Gene3D" id="3.90.1150.10">
    <property type="entry name" value="Aspartate Aminotransferase, domain 1"/>
    <property type="match status" value="1"/>
</dbReference>
<dbReference type="Pfam" id="PF02347">
    <property type="entry name" value="GDC-P"/>
    <property type="match status" value="2"/>
</dbReference>
<dbReference type="SUPFAM" id="SSF54534">
    <property type="entry name" value="FKBP-like"/>
    <property type="match status" value="1"/>
</dbReference>
<dbReference type="GO" id="GO:0009941">
    <property type="term" value="C:chloroplast envelope"/>
    <property type="evidence" value="ECO:0007669"/>
    <property type="project" value="TreeGrafter"/>
</dbReference>
<dbReference type="AlphaFoldDB" id="A0AAD9MGM9"/>
<feature type="repeat" description="TPR" evidence="6">
    <location>
        <begin position="152"/>
        <end position="185"/>
    </location>
</feature>
<dbReference type="Gene3D" id="1.25.40.10">
    <property type="entry name" value="Tetratricopeptide repeat domain"/>
    <property type="match status" value="1"/>
</dbReference>
<dbReference type="PANTHER" id="PTHR11773">
    <property type="entry name" value="GLYCINE DEHYDROGENASE, DECARBOXYLATING"/>
    <property type="match status" value="1"/>
</dbReference>
<keyword evidence="9" id="KW-1185">Reference proteome</keyword>
<dbReference type="Proteomes" id="UP001255856">
    <property type="component" value="Unassembled WGS sequence"/>
</dbReference>
<comment type="catalytic activity">
    <reaction evidence="5">
        <text>[protein]-peptidylproline (omega=180) = [protein]-peptidylproline (omega=0)</text>
        <dbReference type="Rhea" id="RHEA:16237"/>
        <dbReference type="Rhea" id="RHEA-COMP:10747"/>
        <dbReference type="Rhea" id="RHEA-COMP:10748"/>
        <dbReference type="ChEBI" id="CHEBI:83833"/>
        <dbReference type="ChEBI" id="CHEBI:83834"/>
        <dbReference type="EC" id="5.2.1.8"/>
    </reaction>
</comment>
<evidence type="ECO:0000256" key="1">
    <source>
        <dbReference type="ARBA" id="ARBA00001933"/>
    </source>
</evidence>
<name>A0AAD9MGM9_PROWI</name>
<evidence type="ECO:0000313" key="9">
    <source>
        <dbReference type="Proteomes" id="UP001255856"/>
    </source>
</evidence>
<keyword evidence="6" id="KW-0802">TPR repeat</keyword>
<dbReference type="FunFam" id="3.90.1150.10:FF:000007">
    <property type="entry name" value="Glycine dehydrogenase (decarboxylating), mitochondrial"/>
    <property type="match status" value="1"/>
</dbReference>
<dbReference type="InterPro" id="IPR001179">
    <property type="entry name" value="PPIase_FKBP_dom"/>
</dbReference>
<dbReference type="InterPro" id="IPR049316">
    <property type="entry name" value="GDC-P_C"/>
</dbReference>
<dbReference type="InterPro" id="IPR019734">
    <property type="entry name" value="TPR_rpt"/>
</dbReference>
<dbReference type="SUPFAM" id="SSF53383">
    <property type="entry name" value="PLP-dependent transferases"/>
    <property type="match status" value="2"/>
</dbReference>
<evidence type="ECO:0000256" key="4">
    <source>
        <dbReference type="ARBA" id="ARBA00049026"/>
    </source>
</evidence>
<sequence length="1164" mass="124842">MKVGEKAKLRVAARYGYGAAGSFSFPFVPPGSDLEYELELLGFDEVDEEVPVSSMLFEDRLEAAERRRKEGNALLEQGEVDRALGKYELALSYVDQDLLMQLDGPHLEAAQSVRSVTQGNIAAVRLRQEDWAGAAAAATEALSGTATRATRVKLLYRRGVARRRLGQTGDAVRDLREAAALAPDDVTVRRQLLQTEAQLREEQKSSDKLPDAAFRMGRSRSLVRLAALLRGRSAASSSGASVALRAPAGATSVHSSLSDVTPSLAPLWSAARPALTRLISTESLQPSDVFEPRHNSITPAEAQEMVELLGFESLDAMIDATVPASIRRPSVMELATSAPEGVTEARFLADFRAMAQKNVYTPYQAEIAQGRLEALLIFQTAVSDLTGLPMANASLLDEATAAAEAMAMCSALARGKKPRFLVSASCHPQTIAVVQTRAAGLGLQVEVGDEAAWDLEGAQDVCGVLVQYPATDGSVRDYAALAASAKANGVRVVAATDLLALTQLAPPGEWGADIALGSAQRFGVPMGYGGPHAAFLACREEYKRALPGRIIGVSRDATGARALRMALQTREQHIRRDKATSNICTAQALLANIAGLYAVYHGPEGLNRIGRRLPGVRVENEGAFFDTVRLHVGDARGLVAAGHAERINLRLLDEHTVTVSLDETTTLADVDALLHIPASLRRASPFLQHRVFSAYHTEHEMLRFLKRLENKDLSLAHAMIPLGSCTMKLNATTEMAPITWPEFADVHPFAPLEQAQGYHSMFAALSQQLAEITGFDAYAGLATIVAYHRARGEGHRDVCLIPVSAHGTNPASAAMCGLRIVPIGVDKAGNVDVAELAAKAAEHAENLAALMITYPSTHGIYEDGIDEVCRIVHAHGGQVYMDGANMNAQVGLTAPGLIGADVCHLNLHKTFCIPHGGGGPGMGPIGVKRHLAPHLPTNPVVPTGALPDFQGDERACGAISAAPFGSALILPISYAYITLMGGHALARASKLAILNANYMAKRLENHYNVLFHGPAGTCAHEFILDIRPLTAATGVDPEDIAKRLIDYGFHAPTMSWPVAGTLMIEPTESESKAELDRFVDAMIAIRAEIEAIATGDADKKDNVLKNAPHPAHVVLADAWDRPYARELAAYPTEWVRRAKFWPSTSRVDNVYGDRQLVTRLPDDA</sequence>
<dbReference type="GO" id="GO:0016594">
    <property type="term" value="F:glycine binding"/>
    <property type="evidence" value="ECO:0007669"/>
    <property type="project" value="TreeGrafter"/>
</dbReference>
<dbReference type="InterPro" id="IPR015424">
    <property type="entry name" value="PyrdxlP-dep_Trfase"/>
</dbReference>